<protein>
    <submittedName>
        <fullName evidence="1">DUF3576 domain-containing protein</fullName>
    </submittedName>
</protein>
<evidence type="ECO:0000313" key="1">
    <source>
        <dbReference type="EMBL" id="MEK0081840.1"/>
    </source>
</evidence>
<reference evidence="1 2" key="1">
    <citation type="submission" date="2024-01" db="EMBL/GenBank/DDBJ databases">
        <title>Multi-omics insights into the function and evolution of sodium benzoate biodegradation pathways in Benzoatithermus flavus gen. nov., sp. nov. from hot spring.</title>
        <authorList>
            <person name="Hu C.-J."/>
            <person name="Li W.-J."/>
        </authorList>
    </citation>
    <scope>NUCLEOTIDE SEQUENCE [LARGE SCALE GENOMIC DNA]</scope>
    <source>
        <strain evidence="1 2">SYSU G07066</strain>
    </source>
</reference>
<name>A0ABU8XN12_9PROT</name>
<dbReference type="Proteomes" id="UP001375743">
    <property type="component" value="Unassembled WGS sequence"/>
</dbReference>
<evidence type="ECO:0000313" key="2">
    <source>
        <dbReference type="Proteomes" id="UP001375743"/>
    </source>
</evidence>
<dbReference type="Pfam" id="PF12100">
    <property type="entry name" value="DUF3576"/>
    <property type="match status" value="1"/>
</dbReference>
<keyword evidence="2" id="KW-1185">Reference proteome</keyword>
<accession>A0ABU8XN12</accession>
<comment type="caution">
    <text evidence="1">The sequence shown here is derived from an EMBL/GenBank/DDBJ whole genome shotgun (WGS) entry which is preliminary data.</text>
</comment>
<proteinExistence type="predicted"/>
<sequence length="175" mass="18884">MTLVFLAALTLAGCGVTPQYDKFTVFDPKEQRLRDRTGTFTGKDGITIFGSGNKTAALDQGGGSGGIGVNAYLWRGALETLNFMPLASADPFGGLIITDWYQPASAPNERLKVHVLILDRSLRADAVKVSVFRQARGSRGEWVDEPVDPKTATELEDKILTKARELRIASLEAAG</sequence>
<dbReference type="RefSeq" id="WP_418157683.1">
    <property type="nucleotide sequence ID" value="NZ_JBBLZC010000001.1"/>
</dbReference>
<gene>
    <name evidence="1" type="ORF">U1T56_01650</name>
</gene>
<organism evidence="1 2">
    <name type="scientific">Benzoatithermus flavus</name>
    <dbReference type="NCBI Taxonomy" id="3108223"/>
    <lineage>
        <taxon>Bacteria</taxon>
        <taxon>Pseudomonadati</taxon>
        <taxon>Pseudomonadota</taxon>
        <taxon>Alphaproteobacteria</taxon>
        <taxon>Geminicoccales</taxon>
        <taxon>Geminicoccaceae</taxon>
        <taxon>Benzoatithermus</taxon>
    </lineage>
</organism>
<dbReference type="EMBL" id="JBBLZC010000001">
    <property type="protein sequence ID" value="MEK0081840.1"/>
    <property type="molecule type" value="Genomic_DNA"/>
</dbReference>
<dbReference type="InterPro" id="IPR021959">
    <property type="entry name" value="DUF3576"/>
</dbReference>